<dbReference type="Proteomes" id="UP000189670">
    <property type="component" value="Unassembled WGS sequence"/>
</dbReference>
<dbReference type="AlphaFoldDB" id="A0A1V1PD74"/>
<reference evidence="2" key="1">
    <citation type="submission" date="2012-11" db="EMBL/GenBank/DDBJ databases">
        <authorList>
            <person name="Lucero-Rivera Y.E."/>
            <person name="Tovar-Ramirez D."/>
        </authorList>
    </citation>
    <scope>NUCLEOTIDE SEQUENCE [LARGE SCALE GENOMIC DNA]</scope>
    <source>
        <strain evidence="2">Araruama</strain>
    </source>
</reference>
<sequence length="193" mass="21940">MPRIFNQKSIEKFAEEVNLRKLPDHILLCAGYEEDNGQTGTSIMFKQQYQCFKNNHHEPVLKNSTKLFPYIIDAGPLKIGISSEKELFHPEIAVAFSKLGCDLVIVSAGELDQQAPLIFGIKSIEKCVIAVSSKNMAFICEPPVGHAPWKEKIILKQGHCRMSLHSKRTRQKRFQDRLDFNVLLNQKYKLGGN</sequence>
<gene>
    <name evidence="1" type="ORF">OMM_01580</name>
</gene>
<evidence type="ECO:0000313" key="2">
    <source>
        <dbReference type="Proteomes" id="UP000189670"/>
    </source>
</evidence>
<organism evidence="1 2">
    <name type="scientific">Candidatus Magnetoglobus multicellularis str. Araruama</name>
    <dbReference type="NCBI Taxonomy" id="890399"/>
    <lineage>
        <taxon>Bacteria</taxon>
        <taxon>Pseudomonadati</taxon>
        <taxon>Thermodesulfobacteriota</taxon>
        <taxon>Desulfobacteria</taxon>
        <taxon>Desulfobacterales</taxon>
        <taxon>Desulfobacteraceae</taxon>
        <taxon>Candidatus Magnetoglobus</taxon>
    </lineage>
</organism>
<dbReference type="EMBL" id="ATBP01000129">
    <property type="protein sequence ID" value="ETR72625.1"/>
    <property type="molecule type" value="Genomic_DNA"/>
</dbReference>
<comment type="caution">
    <text evidence="1">The sequence shown here is derived from an EMBL/GenBank/DDBJ whole genome shotgun (WGS) entry which is preliminary data.</text>
</comment>
<proteinExistence type="predicted"/>
<protein>
    <submittedName>
        <fullName evidence="1">Uncharacterized protein</fullName>
    </submittedName>
</protein>
<evidence type="ECO:0000313" key="1">
    <source>
        <dbReference type="EMBL" id="ETR72625.1"/>
    </source>
</evidence>
<name>A0A1V1PD74_9BACT</name>
<accession>A0A1V1PD74</accession>